<feature type="compositionally biased region" description="Acidic residues" evidence="1">
    <location>
        <begin position="312"/>
        <end position="322"/>
    </location>
</feature>
<dbReference type="PANTHER" id="PTHR35711:SF1">
    <property type="entry name" value="ECTODERMAL, ISOFORM F"/>
    <property type="match status" value="1"/>
</dbReference>
<protein>
    <submittedName>
        <fullName evidence="2">Uncharacterized protein</fullName>
    </submittedName>
</protein>
<feature type="compositionally biased region" description="Polar residues" evidence="1">
    <location>
        <begin position="179"/>
        <end position="193"/>
    </location>
</feature>
<name>A0ABR3ES18_9AGAR</name>
<feature type="compositionally biased region" description="Polar residues" evidence="1">
    <location>
        <begin position="91"/>
        <end position="101"/>
    </location>
</feature>
<evidence type="ECO:0000313" key="2">
    <source>
        <dbReference type="EMBL" id="KAL0565685.1"/>
    </source>
</evidence>
<feature type="compositionally biased region" description="Acidic residues" evidence="1">
    <location>
        <begin position="208"/>
        <end position="240"/>
    </location>
</feature>
<accession>A0ABR3ES18</accession>
<keyword evidence="3" id="KW-1185">Reference proteome</keyword>
<feature type="region of interest" description="Disordered" evidence="1">
    <location>
        <begin position="818"/>
        <end position="971"/>
    </location>
</feature>
<evidence type="ECO:0000313" key="3">
    <source>
        <dbReference type="Proteomes" id="UP001465976"/>
    </source>
</evidence>
<feature type="compositionally biased region" description="Acidic residues" evidence="1">
    <location>
        <begin position="56"/>
        <end position="70"/>
    </location>
</feature>
<reference evidence="2 3" key="1">
    <citation type="submission" date="2024-02" db="EMBL/GenBank/DDBJ databases">
        <title>A draft genome for the cacao thread blight pathogen Marasmius crinis-equi.</title>
        <authorList>
            <person name="Cohen S.P."/>
            <person name="Baruah I.K."/>
            <person name="Amoako-Attah I."/>
            <person name="Bukari Y."/>
            <person name="Meinhardt L.W."/>
            <person name="Bailey B.A."/>
        </authorList>
    </citation>
    <scope>NUCLEOTIDE SEQUENCE [LARGE SCALE GENOMIC DNA]</scope>
    <source>
        <strain evidence="2 3">GH-76</strain>
    </source>
</reference>
<proteinExistence type="predicted"/>
<organism evidence="2 3">
    <name type="scientific">Marasmius crinis-equi</name>
    <dbReference type="NCBI Taxonomy" id="585013"/>
    <lineage>
        <taxon>Eukaryota</taxon>
        <taxon>Fungi</taxon>
        <taxon>Dikarya</taxon>
        <taxon>Basidiomycota</taxon>
        <taxon>Agaricomycotina</taxon>
        <taxon>Agaricomycetes</taxon>
        <taxon>Agaricomycetidae</taxon>
        <taxon>Agaricales</taxon>
        <taxon>Marasmiineae</taxon>
        <taxon>Marasmiaceae</taxon>
        <taxon>Marasmius</taxon>
    </lineage>
</organism>
<feature type="compositionally biased region" description="Basic residues" evidence="1">
    <location>
        <begin position="28"/>
        <end position="38"/>
    </location>
</feature>
<feature type="region of interest" description="Disordered" evidence="1">
    <location>
        <begin position="1"/>
        <end position="435"/>
    </location>
</feature>
<comment type="caution">
    <text evidence="2">The sequence shown here is derived from an EMBL/GenBank/DDBJ whole genome shotgun (WGS) entry which is preliminary data.</text>
</comment>
<feature type="compositionally biased region" description="Low complexity" evidence="1">
    <location>
        <begin position="900"/>
        <end position="925"/>
    </location>
</feature>
<sequence>MVDTRQSNTRQLRSRGQAPGKSLSQMKPAKKRNKPPPKKTKEPRGRKAEESSRQDEEVEDNPDDDDDERDLDNPTVDVSPDEGRLGPMDSISGTQVSSPPTTRRRKREAFTLPPIPSVVISVRRAPNEASSRSTTVASGSRGPRSNTLRAAPRVGPASRTLTSGSRDQPRFTTIEAASRTLSSAPSSVANTSPEPGVELAHKLTAIREEEEGEEEQQEGQEEEEDDDDEEEQEQEQEQEQEEMHHDEPIEVEDEVTQQDRDAGYETQEEFHRGDQHRHTRRYSEDERSLRDFSDNERHPEQHTEESHYQPELPEDGDDEDLLEERPKLSRLTRGNETAEQTLRKENVSTSKRHKRNDKAQVGAPIADRAKQPGKGTHKRPPVPRATAKPATTRKKQSPANPPDTNDGEVTSGENSDEDDEEDDEDYKPGPLPDWAQKRAEECYEAYYNEMLKIAHDAKKSPQSVFTHVNDIVPVTVQARNPWNAYLSWYNREGPNEKPDEWTTQQWTTFISEEYDKEVEARLPDAEDRGDPHQVREAMMEFIEWAEDRLTAYLEEAKSDPRKSSRLLHKTSTPFMQMAQRVYKEQGVHVFGFALPTREGNTSMGQGILWGGTPEFAAVKSRLRSQVSRTLEDLTAAFHMLQMEKSENAALVAHLYLQLPAKDRETPKSRLKRLIRLFVSDDTKQLCGTEVHLPSIVKKAFKYKLVLRNWPHEDIAIPGFNCDLSELNTQALRSIAQPRINYIKKTADNTLEADNLCHQHVRVELWDEEDRNLSFMSQRNVAVVTDINGKTLIKAEDSESWRAELLSLDEDEVIAQEEAGAKKTTVTARGGKGKGKEKATKPAKVVPVPKSMPLWLDDQGDNDDDDEGNLTPPPPQSKEAAPIHRVQPIATTKVYPRPRAEPQQPRQLPSSNLPGPRARAQPQAPLRDPPSLPPQTRPQPQAPPRHLPSSSPPPRAPVRPTVMRECSLPPVGPRLQIHSTTRELSVAPPPASRPLIRHPVAPTFRSIADVHDDYLRLPRPHNTHVTLAQEFAEYEEAQRARSARVARELERYEAACTKFNCNMEEYNARGWVYDETDETDETEERPNKKRKLSVDEPQERREIKPLPRGRAPMTLPLAAPSRQPAAQPIAGPSRINQPRAPPQPGPNARYAPANSQADRTRAGPSRPLPATPVPQLDLRTLLGPKKRKYVE</sequence>
<dbReference type="Proteomes" id="UP001465976">
    <property type="component" value="Unassembled WGS sequence"/>
</dbReference>
<feature type="compositionally biased region" description="Basic and acidic residues" evidence="1">
    <location>
        <begin position="281"/>
        <end position="308"/>
    </location>
</feature>
<feature type="compositionally biased region" description="Polar residues" evidence="1">
    <location>
        <begin position="128"/>
        <end position="148"/>
    </location>
</feature>
<feature type="compositionally biased region" description="Basic and acidic residues" evidence="1">
    <location>
        <begin position="39"/>
        <end position="55"/>
    </location>
</feature>
<feature type="compositionally biased region" description="Acidic residues" evidence="1">
    <location>
        <begin position="414"/>
        <end position="425"/>
    </location>
</feature>
<feature type="compositionally biased region" description="Polar residues" evidence="1">
    <location>
        <begin position="1"/>
        <end position="11"/>
    </location>
</feature>
<feature type="compositionally biased region" description="Basic and acidic residues" evidence="1">
    <location>
        <begin position="1091"/>
        <end position="1104"/>
    </location>
</feature>
<dbReference type="PANTHER" id="PTHR35711">
    <property type="entry name" value="EXPRESSED PROTEIN"/>
    <property type="match status" value="1"/>
</dbReference>
<feature type="region of interest" description="Disordered" evidence="1">
    <location>
        <begin position="1076"/>
        <end position="1190"/>
    </location>
</feature>
<dbReference type="EMBL" id="JBAHYK010002164">
    <property type="protein sequence ID" value="KAL0565685.1"/>
    <property type="molecule type" value="Genomic_DNA"/>
</dbReference>
<feature type="compositionally biased region" description="Pro residues" evidence="1">
    <location>
        <begin position="926"/>
        <end position="956"/>
    </location>
</feature>
<evidence type="ECO:0000256" key="1">
    <source>
        <dbReference type="SAM" id="MobiDB-lite"/>
    </source>
</evidence>
<feature type="compositionally biased region" description="Basic and acidic residues" evidence="1">
    <location>
        <begin position="257"/>
        <end position="273"/>
    </location>
</feature>
<gene>
    <name evidence="2" type="ORF">V5O48_016335</name>
</gene>
<feature type="compositionally biased region" description="Acidic residues" evidence="1">
    <location>
        <begin position="857"/>
        <end position="867"/>
    </location>
</feature>